<feature type="domain" description="MmgE/PrpD C-terminal" evidence="3">
    <location>
        <begin position="289"/>
        <end position="454"/>
    </location>
</feature>
<name>A0ABR0EK64_ZASCE</name>
<evidence type="ECO:0000256" key="1">
    <source>
        <dbReference type="ARBA" id="ARBA00006174"/>
    </source>
</evidence>
<dbReference type="Proteomes" id="UP001305779">
    <property type="component" value="Unassembled WGS sequence"/>
</dbReference>
<dbReference type="SUPFAM" id="SSF103378">
    <property type="entry name" value="2-methylcitrate dehydratase PrpD"/>
    <property type="match status" value="1"/>
</dbReference>
<dbReference type="InterPro" id="IPR045337">
    <property type="entry name" value="MmgE_PrpD_C"/>
</dbReference>
<evidence type="ECO:0008006" key="6">
    <source>
        <dbReference type="Google" id="ProtNLM"/>
    </source>
</evidence>
<dbReference type="Pfam" id="PF03972">
    <property type="entry name" value="MmgE_PrpD_N"/>
    <property type="match status" value="1"/>
</dbReference>
<reference evidence="4 5" key="1">
    <citation type="journal article" date="2023" name="G3 (Bethesda)">
        <title>A chromosome-level genome assembly of Zasmidium syzygii isolated from banana leaves.</title>
        <authorList>
            <person name="van Westerhoven A.C."/>
            <person name="Mehrabi R."/>
            <person name="Talebi R."/>
            <person name="Steentjes M.B.F."/>
            <person name="Corcolon B."/>
            <person name="Chong P.A."/>
            <person name="Kema G.H.J."/>
            <person name="Seidl M.F."/>
        </authorList>
    </citation>
    <scope>NUCLEOTIDE SEQUENCE [LARGE SCALE GENOMIC DNA]</scope>
    <source>
        <strain evidence="4 5">P124</strain>
    </source>
</reference>
<dbReference type="PANTHER" id="PTHR16943:SF8">
    <property type="entry name" value="2-METHYLCITRATE DEHYDRATASE"/>
    <property type="match status" value="1"/>
</dbReference>
<dbReference type="InterPro" id="IPR042188">
    <property type="entry name" value="MmgE/PrpD_sf_2"/>
</dbReference>
<evidence type="ECO:0000259" key="3">
    <source>
        <dbReference type="Pfam" id="PF19305"/>
    </source>
</evidence>
<dbReference type="InterPro" id="IPR036148">
    <property type="entry name" value="MmgE/PrpD_sf"/>
</dbReference>
<evidence type="ECO:0000259" key="2">
    <source>
        <dbReference type="Pfam" id="PF03972"/>
    </source>
</evidence>
<dbReference type="Gene3D" id="3.30.1330.120">
    <property type="entry name" value="2-methylcitrate dehydratase PrpD"/>
    <property type="match status" value="1"/>
</dbReference>
<comment type="similarity">
    <text evidence="1">Belongs to the PrpD family.</text>
</comment>
<protein>
    <recommendedName>
        <fullName evidence="6">MmgE/PrpD family protein</fullName>
    </recommendedName>
</protein>
<dbReference type="Gene3D" id="1.10.4100.10">
    <property type="entry name" value="2-methylcitrate dehydratase PrpD"/>
    <property type="match status" value="1"/>
</dbReference>
<proteinExistence type="inferred from homology"/>
<accession>A0ABR0EK64</accession>
<dbReference type="EMBL" id="JAXOVC010000005">
    <property type="protein sequence ID" value="KAK4501947.1"/>
    <property type="molecule type" value="Genomic_DNA"/>
</dbReference>
<feature type="domain" description="MmgE/PrpD N-terminal" evidence="2">
    <location>
        <begin position="20"/>
        <end position="267"/>
    </location>
</feature>
<keyword evidence="5" id="KW-1185">Reference proteome</keyword>
<dbReference type="InterPro" id="IPR005656">
    <property type="entry name" value="MmgE_PrpD"/>
</dbReference>
<dbReference type="InterPro" id="IPR045336">
    <property type="entry name" value="MmgE_PrpD_N"/>
</dbReference>
<comment type="caution">
    <text evidence="4">The sequence shown here is derived from an EMBL/GenBank/DDBJ whole genome shotgun (WGS) entry which is preliminary data.</text>
</comment>
<gene>
    <name evidence="4" type="ORF">PRZ48_007757</name>
</gene>
<sequence length="470" mass="50594">MNGTTNGHGHGAEVPVTKIFASFVADASTKQLTPDLRTKIKEVIIDYIGVVVGGMKYAESSEPIYNAVVALQGKGNRGNSTVLGKGKPHMLPQYAALLNSAFGHSWDFDDTYADGVLHAGITAISASMTQAELLGESVSGDEFMLAISVGYEVTCRLSREIGTYAYDRGFHNTGTAGIFGAVAAIAVLRKLSAEMIEMAFGIAGSKAAGSLQFLENGSWNKRLNPGFAVHDAFVCVELAEAGVIGATKIFEGKMGFLKGYSSKPKKDLEGMVAGLGSEWVWMSSSLKPYPACRWTHGLIEMAGDIHSSRTIKAEDIQAITLTMSPHAVPIVGERTENKLRPLNNIDAQFSAYFQAANALLYGSATGIQAYRRLDDPKILALCSRTTVDADPSLQGFATRLRIHSVGGKSEEHVLDFPLGETQRPFTRDKVDEKFMGLARGVYGASQVRKIIQVIDGIEGHQVADLIRLLR</sequence>
<dbReference type="Pfam" id="PF19305">
    <property type="entry name" value="MmgE_PrpD_C"/>
    <property type="match status" value="1"/>
</dbReference>
<organism evidence="4 5">
    <name type="scientific">Zasmidium cellare</name>
    <name type="common">Wine cellar mold</name>
    <name type="synonym">Racodium cellare</name>
    <dbReference type="NCBI Taxonomy" id="395010"/>
    <lineage>
        <taxon>Eukaryota</taxon>
        <taxon>Fungi</taxon>
        <taxon>Dikarya</taxon>
        <taxon>Ascomycota</taxon>
        <taxon>Pezizomycotina</taxon>
        <taxon>Dothideomycetes</taxon>
        <taxon>Dothideomycetidae</taxon>
        <taxon>Mycosphaerellales</taxon>
        <taxon>Mycosphaerellaceae</taxon>
        <taxon>Zasmidium</taxon>
    </lineage>
</organism>
<evidence type="ECO:0000313" key="5">
    <source>
        <dbReference type="Proteomes" id="UP001305779"/>
    </source>
</evidence>
<dbReference type="InterPro" id="IPR042183">
    <property type="entry name" value="MmgE/PrpD_sf_1"/>
</dbReference>
<dbReference type="PANTHER" id="PTHR16943">
    <property type="entry name" value="2-METHYLCITRATE DEHYDRATASE-RELATED"/>
    <property type="match status" value="1"/>
</dbReference>
<evidence type="ECO:0000313" key="4">
    <source>
        <dbReference type="EMBL" id="KAK4501947.1"/>
    </source>
</evidence>